<comment type="caution">
    <text evidence="2">The sequence shown here is derived from an EMBL/GenBank/DDBJ whole genome shotgun (WGS) entry which is preliminary data.</text>
</comment>
<dbReference type="GeneID" id="64695370"/>
<dbReference type="OrthoDB" id="2796825at2759"/>
<gene>
    <name evidence="2" type="ORF">F5147DRAFT_643041</name>
</gene>
<feature type="transmembrane region" description="Helical" evidence="1">
    <location>
        <begin position="172"/>
        <end position="194"/>
    </location>
</feature>
<feature type="transmembrane region" description="Helical" evidence="1">
    <location>
        <begin position="248"/>
        <end position="271"/>
    </location>
</feature>
<keyword evidence="1" id="KW-1133">Transmembrane helix</keyword>
<feature type="transmembrane region" description="Helical" evidence="1">
    <location>
        <begin position="214"/>
        <end position="236"/>
    </location>
</feature>
<evidence type="ECO:0000313" key="3">
    <source>
        <dbReference type="Proteomes" id="UP000823399"/>
    </source>
</evidence>
<proteinExistence type="predicted"/>
<keyword evidence="1" id="KW-0812">Transmembrane</keyword>
<protein>
    <submittedName>
        <fullName evidence="2">Uncharacterized protein</fullName>
    </submittedName>
</protein>
<dbReference type="RefSeq" id="XP_041286673.1">
    <property type="nucleotide sequence ID" value="XM_041433111.1"/>
</dbReference>
<name>A0A9P7JMV2_9AGAM</name>
<keyword evidence="3" id="KW-1185">Reference proteome</keyword>
<reference evidence="2" key="1">
    <citation type="journal article" date="2020" name="New Phytol.">
        <title>Comparative genomics reveals dynamic genome evolution in host specialist ectomycorrhizal fungi.</title>
        <authorList>
            <person name="Lofgren L.A."/>
            <person name="Nguyen N.H."/>
            <person name="Vilgalys R."/>
            <person name="Ruytinx J."/>
            <person name="Liao H.L."/>
            <person name="Branco S."/>
            <person name="Kuo A."/>
            <person name="LaButti K."/>
            <person name="Lipzen A."/>
            <person name="Andreopoulos W."/>
            <person name="Pangilinan J."/>
            <person name="Riley R."/>
            <person name="Hundley H."/>
            <person name="Na H."/>
            <person name="Barry K."/>
            <person name="Grigoriev I.V."/>
            <person name="Stajich J.E."/>
            <person name="Kennedy P.G."/>
        </authorList>
    </citation>
    <scope>NUCLEOTIDE SEQUENCE</scope>
    <source>
        <strain evidence="2">FC423</strain>
    </source>
</reference>
<dbReference type="AlphaFoldDB" id="A0A9P7JMV2"/>
<feature type="transmembrane region" description="Helical" evidence="1">
    <location>
        <begin position="98"/>
        <end position="120"/>
    </location>
</feature>
<evidence type="ECO:0000256" key="1">
    <source>
        <dbReference type="SAM" id="Phobius"/>
    </source>
</evidence>
<feature type="transmembrane region" description="Helical" evidence="1">
    <location>
        <begin position="20"/>
        <end position="38"/>
    </location>
</feature>
<organism evidence="2 3">
    <name type="scientific">Suillus discolor</name>
    <dbReference type="NCBI Taxonomy" id="1912936"/>
    <lineage>
        <taxon>Eukaryota</taxon>
        <taxon>Fungi</taxon>
        <taxon>Dikarya</taxon>
        <taxon>Basidiomycota</taxon>
        <taxon>Agaricomycotina</taxon>
        <taxon>Agaricomycetes</taxon>
        <taxon>Agaricomycetidae</taxon>
        <taxon>Boletales</taxon>
        <taxon>Suillineae</taxon>
        <taxon>Suillaceae</taxon>
        <taxon>Suillus</taxon>
    </lineage>
</organism>
<feature type="transmembrane region" description="Helical" evidence="1">
    <location>
        <begin position="132"/>
        <end position="152"/>
    </location>
</feature>
<keyword evidence="1" id="KW-0472">Membrane</keyword>
<dbReference type="Proteomes" id="UP000823399">
    <property type="component" value="Unassembled WGS sequence"/>
</dbReference>
<accession>A0A9P7JMV2</accession>
<sequence>MASTELATERAMYVGNTISTAVYGGNLFLYTYSTHLLVTSKIKQVQHRIFYICFGGILLLLFTISIASNNAFCELMWIERRNDPGGPPAFFAANSAAWYNVFGTSAVCLTNMMTDGLLLYRCYIIWESRLPVIVIPAIIYLGSATMAIMMVIESAMPMTNLWQGLTAQFGISWVALTVSFNIIVTTLIFSRLLFFYRRARSVLDDEQRSLYTGIMAILVESSLPFTILGIACLVTYIQGIPSATAVEIVWAAFVVLTPQLIILRVASGVAWSKDMASNITRTALHGTFHHNSSSTSSSNMNSKNP</sequence>
<evidence type="ECO:0000313" key="2">
    <source>
        <dbReference type="EMBL" id="KAG2091850.1"/>
    </source>
</evidence>
<feature type="transmembrane region" description="Helical" evidence="1">
    <location>
        <begin position="50"/>
        <end position="78"/>
    </location>
</feature>
<dbReference type="EMBL" id="JABBWM010000094">
    <property type="protein sequence ID" value="KAG2091850.1"/>
    <property type="molecule type" value="Genomic_DNA"/>
</dbReference>